<dbReference type="Proteomes" id="UP000245624">
    <property type="component" value="Unassembled WGS sequence"/>
</dbReference>
<protein>
    <submittedName>
        <fullName evidence="5">Gas vesicle protein GvpL</fullName>
    </submittedName>
</protein>
<reference evidence="5 6" key="1">
    <citation type="submission" date="2018-05" db="EMBL/GenBank/DDBJ databases">
        <title>Genomic analysis of Gracilibacillus dipsosauri DD1 reveals novel features of a salt-tolerant amylase.</title>
        <authorList>
            <person name="Deutch C.E."/>
            <person name="Yang S."/>
        </authorList>
    </citation>
    <scope>NUCLEOTIDE SEQUENCE [LARGE SCALE GENOMIC DNA]</scope>
    <source>
        <strain evidence="5 6">DD1</strain>
    </source>
</reference>
<dbReference type="EMBL" id="QGTD01000004">
    <property type="protein sequence ID" value="PWU69787.1"/>
    <property type="molecule type" value="Genomic_DNA"/>
</dbReference>
<keyword evidence="1" id="KW-0304">Gas vesicle</keyword>
<keyword evidence="6" id="KW-1185">Reference proteome</keyword>
<name>A0A317L1Q4_9BACI</name>
<evidence type="ECO:0000313" key="6">
    <source>
        <dbReference type="Proteomes" id="UP000245624"/>
    </source>
</evidence>
<dbReference type="PANTHER" id="PTHR36852">
    <property type="entry name" value="PROTEIN GVPL 2"/>
    <property type="match status" value="1"/>
</dbReference>
<comment type="similarity">
    <text evidence="3">Belongs to the gas vesicle GvpF/GvpL family.</text>
</comment>
<evidence type="ECO:0000256" key="1">
    <source>
        <dbReference type="ARBA" id="ARBA00022987"/>
    </source>
</evidence>
<dbReference type="GO" id="GO:0031411">
    <property type="term" value="C:gas vesicle"/>
    <property type="evidence" value="ECO:0007669"/>
    <property type="project" value="UniProtKB-SubCell"/>
</dbReference>
<gene>
    <name evidence="5" type="ORF">DLJ74_02320</name>
</gene>
<evidence type="ECO:0000313" key="5">
    <source>
        <dbReference type="EMBL" id="PWU69787.1"/>
    </source>
</evidence>
<evidence type="ECO:0000256" key="4">
    <source>
        <dbReference type="SAM" id="Coils"/>
    </source>
</evidence>
<comment type="caution">
    <text evidence="5">The sequence shown here is derived from an EMBL/GenBank/DDBJ whole genome shotgun (WGS) entry which is preliminary data.</text>
</comment>
<dbReference type="GO" id="GO:0031412">
    <property type="term" value="P:gas vesicle organization"/>
    <property type="evidence" value="ECO:0007669"/>
    <property type="project" value="InterPro"/>
</dbReference>
<comment type="subcellular location">
    <subcellularLocation>
        <location evidence="2">Gas vesicle</location>
    </subcellularLocation>
</comment>
<sequence>MEPFIYLYAFIPEEEVESKPLANMEGFDRQNNIYTVTIDGIKAVVCRLHSEEYSEEVIQEKIENDMEWLQQKAYYHHQTLMKLYEEYTLIPLKFCTIYQNEESLRQKVEEKLDDMREILTQLKEKEEWNLKIYCNEESLKKIVSQDNPTIAAKKEEINQLPPGRQFFERKKIDQLIMDELDLEKDRICEVAHEQLNQYAEDAVIKKNWSKEMTGRKENMAWNSVFLLKKDQVEPCLEELEQAEKELETKGFTLEITGPWPAYHFASF</sequence>
<dbReference type="AlphaFoldDB" id="A0A317L1Q4"/>
<proteinExistence type="inferred from homology"/>
<dbReference type="RefSeq" id="WP_109983192.1">
    <property type="nucleotide sequence ID" value="NZ_QGTD01000004.1"/>
</dbReference>
<organism evidence="5 6">
    <name type="scientific">Gracilibacillus dipsosauri</name>
    <dbReference type="NCBI Taxonomy" id="178340"/>
    <lineage>
        <taxon>Bacteria</taxon>
        <taxon>Bacillati</taxon>
        <taxon>Bacillota</taxon>
        <taxon>Bacilli</taxon>
        <taxon>Bacillales</taxon>
        <taxon>Bacillaceae</taxon>
        <taxon>Gracilibacillus</taxon>
    </lineage>
</organism>
<evidence type="ECO:0000256" key="2">
    <source>
        <dbReference type="ARBA" id="ARBA00035108"/>
    </source>
</evidence>
<dbReference type="PANTHER" id="PTHR36852:SF1">
    <property type="entry name" value="PROTEIN GVPL 2"/>
    <property type="match status" value="1"/>
</dbReference>
<dbReference type="OrthoDB" id="146444at2"/>
<evidence type="ECO:0000256" key="3">
    <source>
        <dbReference type="ARBA" id="ARBA00035643"/>
    </source>
</evidence>
<dbReference type="Pfam" id="PF06386">
    <property type="entry name" value="GvpL_GvpF"/>
    <property type="match status" value="1"/>
</dbReference>
<dbReference type="InterPro" id="IPR009430">
    <property type="entry name" value="GvpL/GvpF"/>
</dbReference>
<keyword evidence="4" id="KW-0175">Coiled coil</keyword>
<feature type="coiled-coil region" evidence="4">
    <location>
        <begin position="98"/>
        <end position="125"/>
    </location>
</feature>
<accession>A0A317L1Q4</accession>